<protein>
    <submittedName>
        <fullName evidence="2">Uncharacterized protein</fullName>
    </submittedName>
</protein>
<accession>A0A9N9W3G8</accession>
<proteinExistence type="predicted"/>
<feature type="region of interest" description="Disordered" evidence="1">
    <location>
        <begin position="1"/>
        <end position="51"/>
    </location>
</feature>
<dbReference type="EMBL" id="CABFOC020000003">
    <property type="protein sequence ID" value="CAH0043670.1"/>
    <property type="molecule type" value="Genomic_DNA"/>
</dbReference>
<gene>
    <name evidence="2" type="ORF">CSOL1703_00009556</name>
</gene>
<organism evidence="2 3">
    <name type="scientific">Clonostachys solani</name>
    <dbReference type="NCBI Taxonomy" id="160281"/>
    <lineage>
        <taxon>Eukaryota</taxon>
        <taxon>Fungi</taxon>
        <taxon>Dikarya</taxon>
        <taxon>Ascomycota</taxon>
        <taxon>Pezizomycotina</taxon>
        <taxon>Sordariomycetes</taxon>
        <taxon>Hypocreomycetidae</taxon>
        <taxon>Hypocreales</taxon>
        <taxon>Bionectriaceae</taxon>
        <taxon>Clonostachys</taxon>
    </lineage>
</organism>
<dbReference type="Proteomes" id="UP000775872">
    <property type="component" value="Unassembled WGS sequence"/>
</dbReference>
<evidence type="ECO:0000256" key="1">
    <source>
        <dbReference type="SAM" id="MobiDB-lite"/>
    </source>
</evidence>
<comment type="caution">
    <text evidence="2">The sequence shown here is derived from an EMBL/GenBank/DDBJ whole genome shotgun (WGS) entry which is preliminary data.</text>
</comment>
<dbReference type="OrthoDB" id="5152715at2759"/>
<feature type="compositionally biased region" description="Low complexity" evidence="1">
    <location>
        <begin position="20"/>
        <end position="34"/>
    </location>
</feature>
<name>A0A9N9W3G8_9HYPO</name>
<sequence length="120" mass="13357">MPQPKKNEHSKKKKNKHSESSGIAITAATSAASTDLTEPSTVPSEMPPALPKFEFERHNPFAPKASFSSAEMIDKILKDKAIMTEEEYYKKYPSYKKDPNIKGVSASVAMKFLMEEFGSI</sequence>
<keyword evidence="3" id="KW-1185">Reference proteome</keyword>
<reference evidence="2" key="1">
    <citation type="submission" date="2021-10" db="EMBL/GenBank/DDBJ databases">
        <authorList>
            <person name="Piombo E."/>
        </authorList>
    </citation>
    <scope>NUCLEOTIDE SEQUENCE</scope>
</reference>
<evidence type="ECO:0000313" key="2">
    <source>
        <dbReference type="EMBL" id="CAH0043670.1"/>
    </source>
</evidence>
<evidence type="ECO:0000313" key="3">
    <source>
        <dbReference type="Proteomes" id="UP000775872"/>
    </source>
</evidence>
<dbReference type="AlphaFoldDB" id="A0A9N9W3G8"/>